<keyword evidence="13" id="KW-1133">Transmembrane helix</keyword>
<keyword evidence="9" id="KW-0067">ATP-binding</keyword>
<evidence type="ECO:0000259" key="14">
    <source>
        <dbReference type="PROSITE" id="PS50109"/>
    </source>
</evidence>
<sequence length="413" mass="47502">MNEHFVNPELKRSSIILASLMSVFFIITCVVLKYHHYQLKEDYTKSLGAIAARVIEKEPDLEKEIMPLISKEASKEEMDKGKAILIQYGVSKNLENQFFPYINKTIQKNNYYTIFIFILMIATILIVNYFQHISIYKKIRRLTLGAKKVVDGDYDIAIEEDTEGEFAKLATSFNSMREIIRNNLEQLQQEKEFLVNLLSDISHQLKTPLSSMIVYNDIMLKKDLSKEQREIFLVNNQNQLSRMEWLIKSILKLAKLDANAIEFNKEELSLNDTLNDSLEALESKALEMGLTINVIEKEEMVFSHDKLWVEEALINIIKNSIEHSPKGGEITIELSENLVYRRATISDMGEGIREEDLPNIFKRFYKGKTSKKTDSIGIGLALAKSIIESHNGTIEVKSTIDVGTTFIVTFFKY</sequence>
<dbReference type="InterPro" id="IPR003661">
    <property type="entry name" value="HisK_dim/P_dom"/>
</dbReference>
<gene>
    <name evidence="16" type="ORF">KQI86_06825</name>
</gene>
<evidence type="ECO:0000256" key="2">
    <source>
        <dbReference type="ARBA" id="ARBA00004651"/>
    </source>
</evidence>
<evidence type="ECO:0000256" key="13">
    <source>
        <dbReference type="SAM" id="Phobius"/>
    </source>
</evidence>
<dbReference type="Pfam" id="PF02518">
    <property type="entry name" value="HATPase_c"/>
    <property type="match status" value="1"/>
</dbReference>
<evidence type="ECO:0000313" key="16">
    <source>
        <dbReference type="EMBL" id="MBU5484039.1"/>
    </source>
</evidence>
<dbReference type="PANTHER" id="PTHR45528:SF1">
    <property type="entry name" value="SENSOR HISTIDINE KINASE CPXA"/>
    <property type="match status" value="1"/>
</dbReference>
<comment type="catalytic activity">
    <reaction evidence="1">
        <text>ATP + protein L-histidine = ADP + protein N-phospho-L-histidine.</text>
        <dbReference type="EC" id="2.7.13.3"/>
    </reaction>
</comment>
<evidence type="ECO:0000259" key="15">
    <source>
        <dbReference type="PROSITE" id="PS50885"/>
    </source>
</evidence>
<dbReference type="InterPro" id="IPR003660">
    <property type="entry name" value="HAMP_dom"/>
</dbReference>
<keyword evidence="6" id="KW-0808">Transferase</keyword>
<dbReference type="RefSeq" id="WP_216438535.1">
    <property type="nucleotide sequence ID" value="NZ_JAHLQF010000002.1"/>
</dbReference>
<proteinExistence type="predicted"/>
<keyword evidence="12" id="KW-0175">Coiled coil</keyword>
<evidence type="ECO:0000256" key="11">
    <source>
        <dbReference type="ARBA" id="ARBA00023136"/>
    </source>
</evidence>
<feature type="domain" description="Histidine kinase" evidence="14">
    <location>
        <begin position="200"/>
        <end position="413"/>
    </location>
</feature>
<evidence type="ECO:0000256" key="1">
    <source>
        <dbReference type="ARBA" id="ARBA00000085"/>
    </source>
</evidence>
<organism evidence="16 17">
    <name type="scientific">Clostridium mobile</name>
    <dbReference type="NCBI Taxonomy" id="2841512"/>
    <lineage>
        <taxon>Bacteria</taxon>
        <taxon>Bacillati</taxon>
        <taxon>Bacillota</taxon>
        <taxon>Clostridia</taxon>
        <taxon>Eubacteriales</taxon>
        <taxon>Clostridiaceae</taxon>
        <taxon>Clostridium</taxon>
    </lineage>
</organism>
<feature type="domain" description="HAMP" evidence="15">
    <location>
        <begin position="139"/>
        <end position="185"/>
    </location>
</feature>
<accession>A0ABS6EFN8</accession>
<comment type="subcellular location">
    <subcellularLocation>
        <location evidence="2">Cell membrane</location>
        <topology evidence="2">Multi-pass membrane protein</topology>
    </subcellularLocation>
</comment>
<dbReference type="EC" id="2.7.13.3" evidence="3"/>
<reference evidence="16 17" key="1">
    <citation type="submission" date="2021-06" db="EMBL/GenBank/DDBJ databases">
        <authorList>
            <person name="Sun Q."/>
            <person name="Li D."/>
        </authorList>
    </citation>
    <scope>NUCLEOTIDE SEQUENCE [LARGE SCALE GENOMIC DNA]</scope>
    <source>
        <strain evidence="16 17">MSJ-11</strain>
    </source>
</reference>
<dbReference type="SMART" id="SM00304">
    <property type="entry name" value="HAMP"/>
    <property type="match status" value="1"/>
</dbReference>
<name>A0ABS6EFN8_9CLOT</name>
<keyword evidence="5" id="KW-0597">Phosphoprotein</keyword>
<dbReference type="CDD" id="cd06225">
    <property type="entry name" value="HAMP"/>
    <property type="match status" value="1"/>
</dbReference>
<dbReference type="PROSITE" id="PS50885">
    <property type="entry name" value="HAMP"/>
    <property type="match status" value="1"/>
</dbReference>
<evidence type="ECO:0000256" key="3">
    <source>
        <dbReference type="ARBA" id="ARBA00012438"/>
    </source>
</evidence>
<dbReference type="Proteomes" id="UP000726170">
    <property type="component" value="Unassembled WGS sequence"/>
</dbReference>
<dbReference type="EMBL" id="JAHLQF010000002">
    <property type="protein sequence ID" value="MBU5484039.1"/>
    <property type="molecule type" value="Genomic_DNA"/>
</dbReference>
<evidence type="ECO:0000256" key="9">
    <source>
        <dbReference type="ARBA" id="ARBA00022840"/>
    </source>
</evidence>
<dbReference type="CDD" id="cd00082">
    <property type="entry name" value="HisKA"/>
    <property type="match status" value="1"/>
</dbReference>
<evidence type="ECO:0000256" key="4">
    <source>
        <dbReference type="ARBA" id="ARBA00022475"/>
    </source>
</evidence>
<evidence type="ECO:0000256" key="5">
    <source>
        <dbReference type="ARBA" id="ARBA00022553"/>
    </source>
</evidence>
<keyword evidence="7" id="KW-0547">Nucleotide-binding</keyword>
<keyword evidence="8 16" id="KW-0418">Kinase</keyword>
<keyword evidence="4" id="KW-1003">Cell membrane</keyword>
<feature type="transmembrane region" description="Helical" evidence="13">
    <location>
        <begin position="111"/>
        <end position="130"/>
    </location>
</feature>
<keyword evidence="17" id="KW-1185">Reference proteome</keyword>
<dbReference type="Pfam" id="PF00672">
    <property type="entry name" value="HAMP"/>
    <property type="match status" value="1"/>
</dbReference>
<evidence type="ECO:0000256" key="10">
    <source>
        <dbReference type="ARBA" id="ARBA00023012"/>
    </source>
</evidence>
<protein>
    <recommendedName>
        <fullName evidence="3">histidine kinase</fullName>
        <ecNumber evidence="3">2.7.13.3</ecNumber>
    </recommendedName>
</protein>
<dbReference type="PROSITE" id="PS50109">
    <property type="entry name" value="HIS_KIN"/>
    <property type="match status" value="1"/>
</dbReference>
<dbReference type="InterPro" id="IPR005467">
    <property type="entry name" value="His_kinase_dom"/>
</dbReference>
<feature type="coiled-coil region" evidence="12">
    <location>
        <begin position="170"/>
        <end position="204"/>
    </location>
</feature>
<dbReference type="Pfam" id="PF00512">
    <property type="entry name" value="HisKA"/>
    <property type="match status" value="1"/>
</dbReference>
<dbReference type="PANTHER" id="PTHR45528">
    <property type="entry name" value="SENSOR HISTIDINE KINASE CPXA"/>
    <property type="match status" value="1"/>
</dbReference>
<evidence type="ECO:0000313" key="17">
    <source>
        <dbReference type="Proteomes" id="UP000726170"/>
    </source>
</evidence>
<dbReference type="SMART" id="SM00387">
    <property type="entry name" value="HATPase_c"/>
    <property type="match status" value="1"/>
</dbReference>
<keyword evidence="13" id="KW-0812">Transmembrane</keyword>
<dbReference type="GO" id="GO:0016301">
    <property type="term" value="F:kinase activity"/>
    <property type="evidence" value="ECO:0007669"/>
    <property type="project" value="UniProtKB-KW"/>
</dbReference>
<evidence type="ECO:0000256" key="8">
    <source>
        <dbReference type="ARBA" id="ARBA00022777"/>
    </source>
</evidence>
<dbReference type="InterPro" id="IPR003594">
    <property type="entry name" value="HATPase_dom"/>
</dbReference>
<evidence type="ECO:0000256" key="6">
    <source>
        <dbReference type="ARBA" id="ARBA00022679"/>
    </source>
</evidence>
<evidence type="ECO:0000256" key="7">
    <source>
        <dbReference type="ARBA" id="ARBA00022741"/>
    </source>
</evidence>
<comment type="caution">
    <text evidence="16">The sequence shown here is derived from an EMBL/GenBank/DDBJ whole genome shotgun (WGS) entry which is preliminary data.</text>
</comment>
<dbReference type="SMART" id="SM00388">
    <property type="entry name" value="HisKA"/>
    <property type="match status" value="1"/>
</dbReference>
<keyword evidence="10" id="KW-0902">Two-component regulatory system</keyword>
<dbReference type="InterPro" id="IPR050398">
    <property type="entry name" value="HssS/ArlS-like"/>
</dbReference>
<evidence type="ECO:0000256" key="12">
    <source>
        <dbReference type="SAM" id="Coils"/>
    </source>
</evidence>
<keyword evidence="11 13" id="KW-0472">Membrane</keyword>
<feature type="transmembrane region" description="Helical" evidence="13">
    <location>
        <begin position="15"/>
        <end position="35"/>
    </location>
</feature>